<dbReference type="SUPFAM" id="SSF56059">
    <property type="entry name" value="Glutathione synthetase ATP-binding domain-like"/>
    <property type="match status" value="1"/>
</dbReference>
<reference evidence="5" key="1">
    <citation type="submission" date="2018-05" db="EMBL/GenBank/DDBJ databases">
        <authorList>
            <person name="Lanie J.A."/>
            <person name="Ng W.-L."/>
            <person name="Kazmierczak K.M."/>
            <person name="Andrzejewski T.M."/>
            <person name="Davidsen T.M."/>
            <person name="Wayne K.J."/>
            <person name="Tettelin H."/>
            <person name="Glass J.I."/>
            <person name="Rusch D."/>
            <person name="Podicherti R."/>
            <person name="Tsui H.-C.T."/>
            <person name="Winkler M.E."/>
        </authorList>
    </citation>
    <scope>NUCLEOTIDE SEQUENCE</scope>
</reference>
<dbReference type="Pfam" id="PF02844">
    <property type="entry name" value="GARS_N"/>
    <property type="match status" value="1"/>
</dbReference>
<evidence type="ECO:0000259" key="4">
    <source>
        <dbReference type="PROSITE" id="PS50975"/>
    </source>
</evidence>
<dbReference type="InterPro" id="IPR000115">
    <property type="entry name" value="PRibGlycinamide_synth"/>
</dbReference>
<evidence type="ECO:0000313" key="5">
    <source>
        <dbReference type="EMBL" id="SVC40229.1"/>
    </source>
</evidence>
<evidence type="ECO:0000256" key="3">
    <source>
        <dbReference type="ARBA" id="ARBA00022840"/>
    </source>
</evidence>
<dbReference type="EMBL" id="UINC01089273">
    <property type="protein sequence ID" value="SVC40229.1"/>
    <property type="molecule type" value="Genomic_DNA"/>
</dbReference>
<name>A0A382LU30_9ZZZZ</name>
<dbReference type="Gene3D" id="3.30.1490.20">
    <property type="entry name" value="ATP-grasp fold, A domain"/>
    <property type="match status" value="1"/>
</dbReference>
<dbReference type="Gene3D" id="3.40.50.20">
    <property type="match status" value="2"/>
</dbReference>
<dbReference type="Pfam" id="PF01071">
    <property type="entry name" value="GARS_A"/>
    <property type="match status" value="1"/>
</dbReference>
<dbReference type="InterPro" id="IPR020561">
    <property type="entry name" value="PRibGlycinamid_synth_ATP-grasp"/>
</dbReference>
<organism evidence="5">
    <name type="scientific">marine metagenome</name>
    <dbReference type="NCBI Taxonomy" id="408172"/>
    <lineage>
        <taxon>unclassified sequences</taxon>
        <taxon>metagenomes</taxon>
        <taxon>ecological metagenomes</taxon>
    </lineage>
</organism>
<evidence type="ECO:0000256" key="2">
    <source>
        <dbReference type="ARBA" id="ARBA00022741"/>
    </source>
</evidence>
<keyword evidence="3" id="KW-0067">ATP-binding</keyword>
<feature type="domain" description="ATP-grasp" evidence="4">
    <location>
        <begin position="91"/>
        <end position="189"/>
    </location>
</feature>
<proteinExistence type="predicted"/>
<dbReference type="InterPro" id="IPR020562">
    <property type="entry name" value="PRibGlycinamide_synth_N"/>
</dbReference>
<dbReference type="Gene3D" id="3.30.470.20">
    <property type="entry name" value="ATP-grasp fold, B domain"/>
    <property type="match status" value="1"/>
</dbReference>
<dbReference type="InterPro" id="IPR016185">
    <property type="entry name" value="PreATP-grasp_dom_sf"/>
</dbReference>
<dbReference type="InterPro" id="IPR013815">
    <property type="entry name" value="ATP_grasp_subdomain_1"/>
</dbReference>
<protein>
    <recommendedName>
        <fullName evidence="4">ATP-grasp domain-containing protein</fullName>
    </recommendedName>
</protein>
<dbReference type="PROSITE" id="PS50975">
    <property type="entry name" value="ATP_GRASP"/>
    <property type="match status" value="1"/>
</dbReference>
<dbReference type="GO" id="GO:0009113">
    <property type="term" value="P:purine nucleobase biosynthetic process"/>
    <property type="evidence" value="ECO:0007669"/>
    <property type="project" value="InterPro"/>
</dbReference>
<dbReference type="GO" id="GO:0005524">
    <property type="term" value="F:ATP binding"/>
    <property type="evidence" value="ECO:0007669"/>
    <property type="project" value="UniProtKB-KW"/>
</dbReference>
<dbReference type="SUPFAM" id="SSF52440">
    <property type="entry name" value="PreATP-grasp domain"/>
    <property type="match status" value="1"/>
</dbReference>
<dbReference type="SMART" id="SM01209">
    <property type="entry name" value="GARS_A"/>
    <property type="match status" value="1"/>
</dbReference>
<accession>A0A382LU30</accession>
<dbReference type="GO" id="GO:0004637">
    <property type="term" value="F:phosphoribosylamine-glycine ligase activity"/>
    <property type="evidence" value="ECO:0007669"/>
    <property type="project" value="InterPro"/>
</dbReference>
<evidence type="ECO:0000256" key="1">
    <source>
        <dbReference type="ARBA" id="ARBA00022598"/>
    </source>
</evidence>
<gene>
    <name evidence="5" type="ORF">METZ01_LOCUS293083</name>
</gene>
<sequence length="237" mass="23984">VRVCVVGSGGREHALAHVLGRDAEVVVTPGNPGIPGSVSTPPEEVDSELFVVGPEAPLVDGLADRLRAAGRLVFGPGADGARLEGSKAWMKDVLVDAGVPTAQHGAFTDETAALAFLDTMADLFVVKTDGLAAGKGVVVTEERAEAVDAVRSYLSGDAFGDAGRTVVIEEGLSGPELSLLAICDGDNAVPLAPAQDFKRIGDGDIGPNTGGMGAYSPVPVATEAIIDSLMDDAVGPT</sequence>
<feature type="non-terminal residue" evidence="5">
    <location>
        <position position="237"/>
    </location>
</feature>
<keyword evidence="2" id="KW-0547">Nucleotide-binding</keyword>
<dbReference type="PANTHER" id="PTHR43472">
    <property type="entry name" value="PHOSPHORIBOSYLAMINE--GLYCINE LIGASE"/>
    <property type="match status" value="1"/>
</dbReference>
<dbReference type="PANTHER" id="PTHR43472:SF1">
    <property type="entry name" value="PHOSPHORIBOSYLAMINE--GLYCINE LIGASE, CHLOROPLASTIC"/>
    <property type="match status" value="1"/>
</dbReference>
<dbReference type="GO" id="GO:0046872">
    <property type="term" value="F:metal ion binding"/>
    <property type="evidence" value="ECO:0007669"/>
    <property type="project" value="InterPro"/>
</dbReference>
<dbReference type="InterPro" id="IPR011761">
    <property type="entry name" value="ATP-grasp"/>
</dbReference>
<dbReference type="AlphaFoldDB" id="A0A382LU30"/>
<keyword evidence="1" id="KW-0436">Ligase</keyword>
<feature type="non-terminal residue" evidence="5">
    <location>
        <position position="1"/>
    </location>
</feature>